<dbReference type="SUPFAM" id="SSF55781">
    <property type="entry name" value="GAF domain-like"/>
    <property type="match status" value="1"/>
</dbReference>
<dbReference type="InterPro" id="IPR016032">
    <property type="entry name" value="Sig_transdc_resp-reg_C-effctor"/>
</dbReference>
<sequence length="402" mass="44104">MDKVVQNHREHTCDPLPADRGATGTDAVAERDVERVLDLLSTAEDVLRDGVSYSKVPDREPRTLEATMSAVEHALAEGRSRWASGHRDIDTARMLAAVLQLGIVRSSFRSSSMERRNTRMFGLSTFLHNLRLHSSVPDLIDRIPAEVTRLGLRRVLVSRVSGGQWIARSAEAVDQTELAQAMVRVGTEHPGTLTGGMVETEMVRRRAPILVHEAEDNPRVHPQLRSLIDCHAYVSAPIMISGKVAGLVHGDQNVETGTVDEADREMIGTVAEGLGFAIERTMLHERLRGLRRKLEDQHNAVNAFIDEFAESNEMWPEAGSAPTPGRNASHAEVTGAGGICLTRREVEVLGQMALGQTNAQIAGNLFVSEGTVKTHAKHILRKLGAANRAEAVSRYHLMMRQA</sequence>
<evidence type="ECO:0000256" key="4">
    <source>
        <dbReference type="SAM" id="MobiDB-lite"/>
    </source>
</evidence>
<dbReference type="PROSITE" id="PS00622">
    <property type="entry name" value="HTH_LUXR_1"/>
    <property type="match status" value="1"/>
</dbReference>
<dbReference type="InterPro" id="IPR003018">
    <property type="entry name" value="GAF"/>
</dbReference>
<evidence type="ECO:0000256" key="1">
    <source>
        <dbReference type="ARBA" id="ARBA00023015"/>
    </source>
</evidence>
<evidence type="ECO:0000256" key="3">
    <source>
        <dbReference type="ARBA" id="ARBA00023163"/>
    </source>
</evidence>
<feature type="compositionally biased region" description="Basic and acidic residues" evidence="4">
    <location>
        <begin position="1"/>
        <end position="13"/>
    </location>
</feature>
<organism evidence="6 7">
    <name type="scientific">Amycolatopsis acidiphila</name>
    <dbReference type="NCBI Taxonomy" id="715473"/>
    <lineage>
        <taxon>Bacteria</taxon>
        <taxon>Bacillati</taxon>
        <taxon>Actinomycetota</taxon>
        <taxon>Actinomycetes</taxon>
        <taxon>Pseudonocardiales</taxon>
        <taxon>Pseudonocardiaceae</taxon>
        <taxon>Amycolatopsis</taxon>
    </lineage>
</organism>
<dbReference type="InterPro" id="IPR036388">
    <property type="entry name" value="WH-like_DNA-bd_sf"/>
</dbReference>
<dbReference type="Pfam" id="PF13185">
    <property type="entry name" value="GAF_2"/>
    <property type="match status" value="1"/>
</dbReference>
<name>A0A558ACY2_9PSEU</name>
<dbReference type="PROSITE" id="PS50043">
    <property type="entry name" value="HTH_LUXR_2"/>
    <property type="match status" value="1"/>
</dbReference>
<dbReference type="PANTHER" id="PTHR44688">
    <property type="entry name" value="DNA-BINDING TRANSCRIPTIONAL ACTIVATOR DEVR_DOSR"/>
    <property type="match status" value="1"/>
</dbReference>
<dbReference type="CDD" id="cd06170">
    <property type="entry name" value="LuxR_C_like"/>
    <property type="match status" value="1"/>
</dbReference>
<evidence type="ECO:0000259" key="5">
    <source>
        <dbReference type="PROSITE" id="PS50043"/>
    </source>
</evidence>
<dbReference type="Pfam" id="PF00196">
    <property type="entry name" value="GerE"/>
    <property type="match status" value="1"/>
</dbReference>
<reference evidence="6 7" key="1">
    <citation type="submission" date="2019-07" db="EMBL/GenBank/DDBJ databases">
        <title>New species of Amycolatopsis and Streptomyces.</title>
        <authorList>
            <person name="Duangmal K."/>
            <person name="Teo W.F.A."/>
            <person name="Lipun K."/>
        </authorList>
    </citation>
    <scope>NUCLEOTIDE SEQUENCE [LARGE SCALE GENOMIC DNA]</scope>
    <source>
        <strain evidence="6 7">JCM 30562</strain>
    </source>
</reference>
<evidence type="ECO:0000313" key="7">
    <source>
        <dbReference type="Proteomes" id="UP000318578"/>
    </source>
</evidence>
<dbReference type="InterPro" id="IPR029016">
    <property type="entry name" value="GAF-like_dom_sf"/>
</dbReference>
<accession>A0A558ACY2</accession>
<dbReference type="Gene3D" id="3.30.450.40">
    <property type="match status" value="1"/>
</dbReference>
<dbReference type="EMBL" id="VJZA01000020">
    <property type="protein sequence ID" value="TVT22121.1"/>
    <property type="molecule type" value="Genomic_DNA"/>
</dbReference>
<dbReference type="SMART" id="SM00065">
    <property type="entry name" value="GAF"/>
    <property type="match status" value="1"/>
</dbReference>
<keyword evidence="2" id="KW-0238">DNA-binding</keyword>
<keyword evidence="1" id="KW-0805">Transcription regulation</keyword>
<dbReference type="InterPro" id="IPR000792">
    <property type="entry name" value="Tscrpt_reg_LuxR_C"/>
</dbReference>
<feature type="domain" description="HTH luxR-type" evidence="5">
    <location>
        <begin position="334"/>
        <end position="399"/>
    </location>
</feature>
<dbReference type="Gene3D" id="1.10.10.10">
    <property type="entry name" value="Winged helix-like DNA-binding domain superfamily/Winged helix DNA-binding domain"/>
    <property type="match status" value="1"/>
</dbReference>
<proteinExistence type="predicted"/>
<dbReference type="PANTHER" id="PTHR44688:SF16">
    <property type="entry name" value="DNA-BINDING TRANSCRIPTIONAL ACTIVATOR DEVR_DOSR"/>
    <property type="match status" value="1"/>
</dbReference>
<evidence type="ECO:0000313" key="6">
    <source>
        <dbReference type="EMBL" id="TVT22121.1"/>
    </source>
</evidence>
<comment type="caution">
    <text evidence="6">The sequence shown here is derived from an EMBL/GenBank/DDBJ whole genome shotgun (WGS) entry which is preliminary data.</text>
</comment>
<evidence type="ECO:0000256" key="2">
    <source>
        <dbReference type="ARBA" id="ARBA00023125"/>
    </source>
</evidence>
<gene>
    <name evidence="6" type="ORF">FNH06_14195</name>
</gene>
<dbReference type="RefSeq" id="WP_144638416.1">
    <property type="nucleotide sequence ID" value="NZ_BNAX01000002.1"/>
</dbReference>
<dbReference type="GO" id="GO:0006355">
    <property type="term" value="P:regulation of DNA-templated transcription"/>
    <property type="evidence" value="ECO:0007669"/>
    <property type="project" value="InterPro"/>
</dbReference>
<dbReference type="AlphaFoldDB" id="A0A558ACY2"/>
<feature type="region of interest" description="Disordered" evidence="4">
    <location>
        <begin position="1"/>
        <end position="26"/>
    </location>
</feature>
<dbReference type="PRINTS" id="PR00038">
    <property type="entry name" value="HTHLUXR"/>
</dbReference>
<dbReference type="Proteomes" id="UP000318578">
    <property type="component" value="Unassembled WGS sequence"/>
</dbReference>
<keyword evidence="3" id="KW-0804">Transcription</keyword>
<dbReference type="SUPFAM" id="SSF46894">
    <property type="entry name" value="C-terminal effector domain of the bipartite response regulators"/>
    <property type="match status" value="1"/>
</dbReference>
<protein>
    <recommendedName>
        <fullName evidence="5">HTH luxR-type domain-containing protein</fullName>
    </recommendedName>
</protein>
<dbReference type="GO" id="GO:0003677">
    <property type="term" value="F:DNA binding"/>
    <property type="evidence" value="ECO:0007669"/>
    <property type="project" value="UniProtKB-KW"/>
</dbReference>
<dbReference type="OrthoDB" id="161302at2"/>
<keyword evidence="7" id="KW-1185">Reference proteome</keyword>
<dbReference type="SMART" id="SM00421">
    <property type="entry name" value="HTH_LUXR"/>
    <property type="match status" value="1"/>
</dbReference>